<accession>A0A284R5A2</accession>
<keyword evidence="2" id="KW-1185">Reference proteome</keyword>
<organism evidence="1 2">
    <name type="scientific">Armillaria ostoyae</name>
    <name type="common">Armillaria root rot fungus</name>
    <dbReference type="NCBI Taxonomy" id="47428"/>
    <lineage>
        <taxon>Eukaryota</taxon>
        <taxon>Fungi</taxon>
        <taxon>Dikarya</taxon>
        <taxon>Basidiomycota</taxon>
        <taxon>Agaricomycotina</taxon>
        <taxon>Agaricomycetes</taxon>
        <taxon>Agaricomycetidae</taxon>
        <taxon>Agaricales</taxon>
        <taxon>Marasmiineae</taxon>
        <taxon>Physalacriaceae</taxon>
        <taxon>Armillaria</taxon>
    </lineage>
</organism>
<evidence type="ECO:0000313" key="2">
    <source>
        <dbReference type="Proteomes" id="UP000219338"/>
    </source>
</evidence>
<dbReference type="EMBL" id="FUEG01000004">
    <property type="protein sequence ID" value="SJL03888.1"/>
    <property type="molecule type" value="Genomic_DNA"/>
</dbReference>
<gene>
    <name evidence="1" type="ORF">ARMOST_07245</name>
</gene>
<name>A0A284R5A2_ARMOS</name>
<evidence type="ECO:0000313" key="1">
    <source>
        <dbReference type="EMBL" id="SJL03888.1"/>
    </source>
</evidence>
<dbReference type="AlphaFoldDB" id="A0A284R5A2"/>
<proteinExistence type="predicted"/>
<sequence>MARSGTTVQVVAVVTKQRKGTLDRSSEISKLLWQQATLARLYYLATLFIHGYLPVPYSSRCTGPGGRNCLQLDEDGRNTDLARGSEAEADVDRNPVKIMSRNHLQIVRYLAQEPNVASHEEILDLPAPEEFDDTTTDNYTLKDIPALFQDLRLNDLDEDEEFQDPGCLDSFEDR</sequence>
<dbReference type="Proteomes" id="UP000219338">
    <property type="component" value="Unassembled WGS sequence"/>
</dbReference>
<protein>
    <submittedName>
        <fullName evidence="1">Uncharacterized protein</fullName>
    </submittedName>
</protein>
<reference evidence="2" key="1">
    <citation type="journal article" date="2017" name="Nat. Ecol. Evol.">
        <title>Genome expansion and lineage-specific genetic innovations in the forest pathogenic fungi Armillaria.</title>
        <authorList>
            <person name="Sipos G."/>
            <person name="Prasanna A.N."/>
            <person name="Walter M.C."/>
            <person name="O'Connor E."/>
            <person name="Balint B."/>
            <person name="Krizsan K."/>
            <person name="Kiss B."/>
            <person name="Hess J."/>
            <person name="Varga T."/>
            <person name="Slot J."/>
            <person name="Riley R."/>
            <person name="Boka B."/>
            <person name="Rigling D."/>
            <person name="Barry K."/>
            <person name="Lee J."/>
            <person name="Mihaltcheva S."/>
            <person name="LaButti K."/>
            <person name="Lipzen A."/>
            <person name="Waldron R."/>
            <person name="Moloney N.M."/>
            <person name="Sperisen C."/>
            <person name="Kredics L."/>
            <person name="Vagvoelgyi C."/>
            <person name="Patrignani A."/>
            <person name="Fitzpatrick D."/>
            <person name="Nagy I."/>
            <person name="Doyle S."/>
            <person name="Anderson J.B."/>
            <person name="Grigoriev I.V."/>
            <person name="Gueldener U."/>
            <person name="Muensterkoetter M."/>
            <person name="Nagy L.G."/>
        </authorList>
    </citation>
    <scope>NUCLEOTIDE SEQUENCE [LARGE SCALE GENOMIC DNA]</scope>
    <source>
        <strain evidence="2">C18/9</strain>
    </source>
</reference>